<organism evidence="4">
    <name type="scientific">Soboliphyme baturini</name>
    <dbReference type="NCBI Taxonomy" id="241478"/>
    <lineage>
        <taxon>Eukaryota</taxon>
        <taxon>Metazoa</taxon>
        <taxon>Ecdysozoa</taxon>
        <taxon>Nematoda</taxon>
        <taxon>Enoplea</taxon>
        <taxon>Dorylaimia</taxon>
        <taxon>Dioctophymatida</taxon>
        <taxon>Dioctophymatoidea</taxon>
        <taxon>Soboliphymatidae</taxon>
        <taxon>Soboliphyme</taxon>
    </lineage>
</organism>
<feature type="compositionally biased region" description="Polar residues" evidence="1">
    <location>
        <begin position="546"/>
        <end position="564"/>
    </location>
</feature>
<evidence type="ECO:0000313" key="2">
    <source>
        <dbReference type="EMBL" id="VDP37896.1"/>
    </source>
</evidence>
<protein>
    <submittedName>
        <fullName evidence="4">Fibronectin type-III domain-containing protein</fullName>
    </submittedName>
</protein>
<reference evidence="4" key="1">
    <citation type="submission" date="2016-06" db="UniProtKB">
        <authorList>
            <consortium name="WormBaseParasite"/>
        </authorList>
    </citation>
    <scope>IDENTIFICATION</scope>
</reference>
<dbReference type="OrthoDB" id="73680at2759"/>
<proteinExistence type="predicted"/>
<feature type="region of interest" description="Disordered" evidence="1">
    <location>
        <begin position="481"/>
        <end position="564"/>
    </location>
</feature>
<dbReference type="SUPFAM" id="SSF49265">
    <property type="entry name" value="Fibronectin type III"/>
    <property type="match status" value="1"/>
</dbReference>
<sequence>MSVYIVETPPHSVDASADDVRRPLFRGSLCHLRKEECFLPAGRPGFQQPEASSKTQTVFTLLEAVRLFALIDVSKHYPDHQHSQRPTVTVVRAMRPFVVLLWSSASVLLGFDVATCERHEPLVYSFDPLDPGRVTIHWNQLIPVTRINDLSSREVYYQMDNVTHVLSDEFGHWQTLLTDDNDVGKVARFVFIKHHLCREKEFRISWVGDKNDSHTEHKVRLGSSPTAWAATFDADIAKPVYDQQKNEIRIGIKWNVTSNPLDERLVVVKPPFPSLQLRSCTNIFSKWVEEPYFDEKISSFVLDPQYAESNCDFVVSLNVMTYHAEHECKELHRTSIFSGPIVKLACNDVEHYPCDVDASADICKYRCKGKVTSEARRGSRPGSDPYVTVAWEFPPGKPITSYTVRTSEVDFIWNNHPIAEYNTTLQNFRSNVTKMELLPFSKLLNTFYTFQVCANLDGCSSEPDWTKAPNYPIFVNGMIMSLPPPPTPTPRTTRRTTKTTTTAAARSSTIRQRPVAKADQSAGRLDGTQRQPQSIASPPSRPISSLTTTPQQERTQAGNPNSSIRPSSILFTVIVCYLISVFY</sequence>
<dbReference type="Proteomes" id="UP000270296">
    <property type="component" value="Unassembled WGS sequence"/>
</dbReference>
<accession>A0A183J5P8</accession>
<gene>
    <name evidence="2" type="ORF">SBAD_LOCUS11196</name>
</gene>
<reference evidence="2 3" key="2">
    <citation type="submission" date="2018-11" db="EMBL/GenBank/DDBJ databases">
        <authorList>
            <consortium name="Pathogen Informatics"/>
        </authorList>
    </citation>
    <scope>NUCLEOTIDE SEQUENCE [LARGE SCALE GENOMIC DNA]</scope>
</reference>
<dbReference type="InterPro" id="IPR036116">
    <property type="entry name" value="FN3_sf"/>
</dbReference>
<evidence type="ECO:0000256" key="1">
    <source>
        <dbReference type="SAM" id="MobiDB-lite"/>
    </source>
</evidence>
<name>A0A183J5P8_9BILA</name>
<feature type="compositionally biased region" description="Low complexity" evidence="1">
    <location>
        <begin position="529"/>
        <end position="545"/>
    </location>
</feature>
<dbReference type="WBParaSite" id="SBAD_0001157601-mRNA-1">
    <property type="protein sequence ID" value="SBAD_0001157601-mRNA-1"/>
    <property type="gene ID" value="SBAD_0001157601"/>
</dbReference>
<evidence type="ECO:0000313" key="4">
    <source>
        <dbReference type="WBParaSite" id="SBAD_0001157601-mRNA-1"/>
    </source>
</evidence>
<evidence type="ECO:0000313" key="3">
    <source>
        <dbReference type="Proteomes" id="UP000270296"/>
    </source>
</evidence>
<dbReference type="AlphaFoldDB" id="A0A183J5P8"/>
<keyword evidence="3" id="KW-1185">Reference proteome</keyword>
<dbReference type="EMBL" id="UZAM01015230">
    <property type="protein sequence ID" value="VDP37896.1"/>
    <property type="molecule type" value="Genomic_DNA"/>
</dbReference>